<evidence type="ECO:0000256" key="1">
    <source>
        <dbReference type="SAM" id="MobiDB-lite"/>
    </source>
</evidence>
<dbReference type="EMBL" id="WHJH01000007">
    <property type="protein sequence ID" value="NHZ89219.1"/>
    <property type="molecule type" value="Genomic_DNA"/>
</dbReference>
<feature type="compositionally biased region" description="Pro residues" evidence="1">
    <location>
        <begin position="24"/>
        <end position="34"/>
    </location>
</feature>
<dbReference type="Proteomes" id="UP000609726">
    <property type="component" value="Unassembled WGS sequence"/>
</dbReference>
<organism evidence="2 3">
    <name type="scientific">Massilia mucilaginosa</name>
    <dbReference type="NCBI Taxonomy" id="2609282"/>
    <lineage>
        <taxon>Bacteria</taxon>
        <taxon>Pseudomonadati</taxon>
        <taxon>Pseudomonadota</taxon>
        <taxon>Betaproteobacteria</taxon>
        <taxon>Burkholderiales</taxon>
        <taxon>Oxalobacteraceae</taxon>
        <taxon>Telluria group</taxon>
        <taxon>Massilia</taxon>
    </lineage>
</organism>
<gene>
    <name evidence="2" type="ORF">F2P45_09340</name>
</gene>
<keyword evidence="3" id="KW-1185">Reference proteome</keyword>
<protein>
    <submittedName>
        <fullName evidence="2">Uncharacterized protein</fullName>
    </submittedName>
</protein>
<feature type="region of interest" description="Disordered" evidence="1">
    <location>
        <begin position="19"/>
        <end position="51"/>
    </location>
</feature>
<proteinExistence type="predicted"/>
<dbReference type="RefSeq" id="WP_166873280.1">
    <property type="nucleotide sequence ID" value="NZ_WHJH01000007.1"/>
</dbReference>
<accession>A0ABX0NR12</accession>
<name>A0ABX0NR12_9BURK</name>
<evidence type="ECO:0000313" key="3">
    <source>
        <dbReference type="Proteomes" id="UP000609726"/>
    </source>
</evidence>
<comment type="caution">
    <text evidence="2">The sequence shown here is derived from an EMBL/GenBank/DDBJ whole genome shotgun (WGS) entry which is preliminary data.</text>
</comment>
<reference evidence="2 3" key="1">
    <citation type="submission" date="2019-10" db="EMBL/GenBank/DDBJ databases">
        <title>Taxonomy of Antarctic Massilia spp.: description of Massilia rubra sp. nov., Massilia aquatica sp. nov., Massilia mucilaginosa sp. nov., Massilia frigida sp. nov. isolated from streams, lakes and regoliths.</title>
        <authorList>
            <person name="Holochova P."/>
            <person name="Sedlacek I."/>
            <person name="Kralova S."/>
            <person name="Maslanova I."/>
            <person name="Busse H.-J."/>
            <person name="Stankova E."/>
            <person name="Vrbovska V."/>
            <person name="Kovarovic V."/>
            <person name="Bartak M."/>
            <person name="Svec P."/>
            <person name="Pantucek R."/>
        </authorList>
    </citation>
    <scope>NUCLEOTIDE SEQUENCE [LARGE SCALE GENOMIC DNA]</scope>
    <source>
        <strain evidence="2 3">CCM 8733</strain>
    </source>
</reference>
<evidence type="ECO:0000313" key="2">
    <source>
        <dbReference type="EMBL" id="NHZ89219.1"/>
    </source>
</evidence>
<sequence length="265" mass="28998">MSILVRGAVGQQAGAGVLVRKGPPRLPAPRPPGGFPIDELPQPASPGAAPPGPVLLGPAEHYAALMGLLNILANRFKDNKNDEEDDKCKIYSYKDRDKECPGGRSHHIVPDRCWRSPGTRRQRTGIISYGTVIDQLLDKYLSSRGGGYYYAKKMDDDKGQCICVSEEQHAAIHKIYDYNEEIVGQNADPQWTSTLENLEAVGSDAASIVTGCNMQKIRTTLRTRHEALGLDEDLLLRADPRGKSGLTMQKFGEALSRASKMKPSN</sequence>